<dbReference type="InterPro" id="IPR002539">
    <property type="entry name" value="MaoC-like_dom"/>
</dbReference>
<reference evidence="2 3" key="1">
    <citation type="submission" date="2019-03" db="EMBL/GenBank/DDBJ databases">
        <title>Genomic Encyclopedia of Type Strains, Phase IV (KMG-IV): sequencing the most valuable type-strain genomes for metagenomic binning, comparative biology and taxonomic classification.</title>
        <authorList>
            <person name="Goeker M."/>
        </authorList>
    </citation>
    <scope>NUCLEOTIDE SEQUENCE [LARGE SCALE GENOMIC DNA]</scope>
    <source>
        <strain evidence="2 3">DSM 26377</strain>
    </source>
</reference>
<dbReference type="AlphaFoldDB" id="A0A4R7NYL7"/>
<dbReference type="Pfam" id="PF01575">
    <property type="entry name" value="MaoC_dehydratas"/>
    <property type="match status" value="1"/>
</dbReference>
<dbReference type="CDD" id="cd03450">
    <property type="entry name" value="NodN"/>
    <property type="match status" value="1"/>
</dbReference>
<dbReference type="PANTHER" id="PTHR42993:SF1">
    <property type="entry name" value="MAOC-LIKE DEHYDRATASE DOMAIN-CONTAINING PROTEIN"/>
    <property type="match status" value="1"/>
</dbReference>
<dbReference type="OrthoDB" id="9801735at2"/>
<proteinExistence type="predicted"/>
<dbReference type="InterPro" id="IPR029069">
    <property type="entry name" value="HotDog_dom_sf"/>
</dbReference>
<evidence type="ECO:0000313" key="2">
    <source>
        <dbReference type="EMBL" id="TDU25831.1"/>
    </source>
</evidence>
<evidence type="ECO:0000313" key="3">
    <source>
        <dbReference type="Proteomes" id="UP000295341"/>
    </source>
</evidence>
<comment type="caution">
    <text evidence="2">The sequence shown here is derived from an EMBL/GenBank/DDBJ whole genome shotgun (WGS) entry which is preliminary data.</text>
</comment>
<feature type="domain" description="MaoC-like" evidence="1">
    <location>
        <begin position="14"/>
        <end position="116"/>
    </location>
</feature>
<gene>
    <name evidence="2" type="ORF">DFR24_4276</name>
</gene>
<dbReference type="InterPro" id="IPR039375">
    <property type="entry name" value="NodN-like"/>
</dbReference>
<accession>A0A4R7NYL7</accession>
<dbReference type="EMBL" id="SOBT01000011">
    <property type="protein sequence ID" value="TDU25831.1"/>
    <property type="molecule type" value="Genomic_DNA"/>
</dbReference>
<dbReference type="RefSeq" id="WP_133883413.1">
    <property type="nucleotide sequence ID" value="NZ_MWIN01000013.1"/>
</dbReference>
<sequence>MRTFKTLDELIPCVGQELAISEWVTVTQAQIDLFADVTGDHQWIHVDQQRAKEGPYGRTIAHGFLTLSLLPQLFASAVRLEGTRMGLNYGLNKVRFPAPVPVGSRLRCRVVLGACEPVPDDGLQLTFNMEVQREGEAKPVCIAEFIQRRYR</sequence>
<dbReference type="Gene3D" id="3.10.129.10">
    <property type="entry name" value="Hotdog Thioesterase"/>
    <property type="match status" value="1"/>
</dbReference>
<protein>
    <submittedName>
        <fullName evidence="2">Acyl dehydratase</fullName>
    </submittedName>
</protein>
<name>A0A4R7NYL7_9GAMM</name>
<evidence type="ECO:0000259" key="1">
    <source>
        <dbReference type="Pfam" id="PF01575"/>
    </source>
</evidence>
<dbReference type="PANTHER" id="PTHR42993">
    <property type="entry name" value="MAOC-LIKE DEHYDRATASE DOMAIN-CONTAINING PROTEIN"/>
    <property type="match status" value="1"/>
</dbReference>
<dbReference type="Proteomes" id="UP000295341">
    <property type="component" value="Unassembled WGS sequence"/>
</dbReference>
<keyword evidence="3" id="KW-1185">Reference proteome</keyword>
<dbReference type="SUPFAM" id="SSF54637">
    <property type="entry name" value="Thioesterase/thiol ester dehydrase-isomerase"/>
    <property type="match status" value="1"/>
</dbReference>
<organism evidence="2 3">
    <name type="scientific">Panacagrimonas perspica</name>
    <dbReference type="NCBI Taxonomy" id="381431"/>
    <lineage>
        <taxon>Bacteria</taxon>
        <taxon>Pseudomonadati</taxon>
        <taxon>Pseudomonadota</taxon>
        <taxon>Gammaproteobacteria</taxon>
        <taxon>Nevskiales</taxon>
        <taxon>Nevskiaceae</taxon>
        <taxon>Panacagrimonas</taxon>
    </lineage>
</organism>